<feature type="compositionally biased region" description="Basic residues" evidence="1">
    <location>
        <begin position="92"/>
        <end position="112"/>
    </location>
</feature>
<dbReference type="AlphaFoldDB" id="A0A4R4ZGT9"/>
<protein>
    <submittedName>
        <fullName evidence="3">Uncharacterized protein</fullName>
    </submittedName>
</protein>
<evidence type="ECO:0000256" key="1">
    <source>
        <dbReference type="SAM" id="MobiDB-lite"/>
    </source>
</evidence>
<proteinExistence type="predicted"/>
<name>A0A4R4ZGT9_9ACTN</name>
<dbReference type="RefSeq" id="WP_132608041.1">
    <property type="nucleotide sequence ID" value="NZ_SMKQ01000001.1"/>
</dbReference>
<dbReference type="Proteomes" id="UP000295302">
    <property type="component" value="Unassembled WGS sequence"/>
</dbReference>
<feature type="compositionally biased region" description="Acidic residues" evidence="1">
    <location>
        <begin position="117"/>
        <end position="138"/>
    </location>
</feature>
<feature type="compositionally biased region" description="Pro residues" evidence="1">
    <location>
        <begin position="35"/>
        <end position="48"/>
    </location>
</feature>
<dbReference type="OrthoDB" id="3543991at2"/>
<feature type="region of interest" description="Disordered" evidence="1">
    <location>
        <begin position="31"/>
        <end position="54"/>
    </location>
</feature>
<organism evidence="3 4">
    <name type="scientific">Nonomuraea terrae</name>
    <dbReference type="NCBI Taxonomy" id="2530383"/>
    <lineage>
        <taxon>Bacteria</taxon>
        <taxon>Bacillati</taxon>
        <taxon>Actinomycetota</taxon>
        <taxon>Actinomycetes</taxon>
        <taxon>Streptosporangiales</taxon>
        <taxon>Streptosporangiaceae</taxon>
        <taxon>Nonomuraea</taxon>
    </lineage>
</organism>
<accession>A0A4R4ZGT9</accession>
<sequence>MALALTGAVAGVMFLPLGQAVAGASTGFPAVEAGGPPPQPAKAAPRPAPRAKPRIVTRVRKEKPVIVMPPRHRHHRHHRNIEAFIENDNFNKGHHRHHRHDRRDRHDFHRHHFDTMPAEEIEDELEPEGDVEMNDGLN</sequence>
<reference evidence="3 4" key="1">
    <citation type="submission" date="2019-03" db="EMBL/GenBank/DDBJ databases">
        <title>Draft genome sequences of novel Actinobacteria.</title>
        <authorList>
            <person name="Sahin N."/>
            <person name="Ay H."/>
            <person name="Saygin H."/>
        </authorList>
    </citation>
    <scope>NUCLEOTIDE SEQUENCE [LARGE SCALE GENOMIC DNA]</scope>
    <source>
        <strain evidence="3 4">CH32</strain>
    </source>
</reference>
<feature type="chain" id="PRO_5038939776" evidence="2">
    <location>
        <begin position="23"/>
        <end position="138"/>
    </location>
</feature>
<dbReference type="EMBL" id="SMKQ01000001">
    <property type="protein sequence ID" value="TDD57256.1"/>
    <property type="molecule type" value="Genomic_DNA"/>
</dbReference>
<evidence type="ECO:0000313" key="4">
    <source>
        <dbReference type="Proteomes" id="UP000295302"/>
    </source>
</evidence>
<feature type="signal peptide" evidence="2">
    <location>
        <begin position="1"/>
        <end position="22"/>
    </location>
</feature>
<comment type="caution">
    <text evidence="3">The sequence shown here is derived from an EMBL/GenBank/DDBJ whole genome shotgun (WGS) entry which is preliminary data.</text>
</comment>
<keyword evidence="2" id="KW-0732">Signal</keyword>
<evidence type="ECO:0000256" key="2">
    <source>
        <dbReference type="SAM" id="SignalP"/>
    </source>
</evidence>
<feature type="region of interest" description="Disordered" evidence="1">
    <location>
        <begin position="84"/>
        <end position="138"/>
    </location>
</feature>
<gene>
    <name evidence="3" type="ORF">E1286_00615</name>
</gene>
<evidence type="ECO:0000313" key="3">
    <source>
        <dbReference type="EMBL" id="TDD57256.1"/>
    </source>
</evidence>
<keyword evidence="4" id="KW-1185">Reference proteome</keyword>